<sequence length="132" mass="15478">MIHFQDKVSFIWSIAEILRGPYKPEDYGKVVLPLAVLRRFDCVLESTKEEVLTSSEKFKHLNEDAREPILNRVNAVNFYKKMKKSLGNKRNEITDEQIEEIVRLYGDFKEGDRHCCTYCKISFVNISTRSEV</sequence>
<comment type="similarity">
    <text evidence="1">Belongs to the N(4)/N(6)-methyltransferase family.</text>
</comment>
<protein>
    <submittedName>
        <fullName evidence="4">Type I restriction-modification system, DNA-methyltransferase subunit M</fullName>
        <ecNumber evidence="4">2.1.1.72</ecNumber>
    </submittedName>
</protein>
<dbReference type="EMBL" id="JXLU01000120">
    <property type="protein sequence ID" value="KIO71610.1"/>
    <property type="molecule type" value="Genomic_DNA"/>
</dbReference>
<reference evidence="4 5" key="1">
    <citation type="submission" date="2015-01" db="EMBL/GenBank/DDBJ databases">
        <title>Draft Genome Sequences of Four Bacillus thermoamylovorans Strains, Isolated From Food Products.</title>
        <authorList>
            <person name="Krawcyk A.O."/>
            <person name="Berendsen E.M."/>
            <person name="Eijlander R.T."/>
            <person name="de Jong A."/>
            <person name="Wells-Bennik M."/>
            <person name="Kuipers O.P."/>
        </authorList>
    </citation>
    <scope>NUCLEOTIDE SEQUENCE [LARGE SCALE GENOMIC DNA]</scope>
    <source>
        <strain evidence="4 5">B4167</strain>
    </source>
</reference>
<dbReference type="SUPFAM" id="SSF53335">
    <property type="entry name" value="S-adenosyl-L-methionine-dependent methyltransferases"/>
    <property type="match status" value="1"/>
</dbReference>
<evidence type="ECO:0000313" key="5">
    <source>
        <dbReference type="Proteomes" id="UP000032076"/>
    </source>
</evidence>
<organism evidence="4 5">
    <name type="scientific">Caldibacillus thermoamylovorans</name>
    <dbReference type="NCBI Taxonomy" id="35841"/>
    <lineage>
        <taxon>Bacteria</taxon>
        <taxon>Bacillati</taxon>
        <taxon>Bacillota</taxon>
        <taxon>Bacilli</taxon>
        <taxon>Bacillales</taxon>
        <taxon>Bacillaceae</taxon>
        <taxon>Caldibacillus</taxon>
    </lineage>
</organism>
<keyword evidence="4" id="KW-0808">Transferase</keyword>
<keyword evidence="4" id="KW-0489">Methyltransferase</keyword>
<dbReference type="InterPro" id="IPR029063">
    <property type="entry name" value="SAM-dependent_MTases_sf"/>
</dbReference>
<dbReference type="AlphaFoldDB" id="A0ABD4A4W9"/>
<dbReference type="RefSeq" id="WP_041903380.1">
    <property type="nucleotide sequence ID" value="NZ_JXLT01000115.1"/>
</dbReference>
<dbReference type="InterPro" id="IPR022749">
    <property type="entry name" value="D12N6_MeTrfase_N"/>
</dbReference>
<dbReference type="InterPro" id="IPR038333">
    <property type="entry name" value="T1MK-like_N_sf"/>
</dbReference>
<accession>A0ABD4A4W9</accession>
<dbReference type="Pfam" id="PF12161">
    <property type="entry name" value="HsdM_N"/>
    <property type="match status" value="1"/>
</dbReference>
<gene>
    <name evidence="4" type="ORF">B4167_3559</name>
</gene>
<dbReference type="GO" id="GO:0009307">
    <property type="term" value="P:DNA restriction-modification system"/>
    <property type="evidence" value="ECO:0007669"/>
    <property type="project" value="UniProtKB-KW"/>
</dbReference>
<proteinExistence type="inferred from homology"/>
<feature type="domain" description="N6 adenine-specific DNA methyltransferase N-terminal" evidence="3">
    <location>
        <begin position="9"/>
        <end position="102"/>
    </location>
</feature>
<evidence type="ECO:0000256" key="1">
    <source>
        <dbReference type="ARBA" id="ARBA00006594"/>
    </source>
</evidence>
<evidence type="ECO:0000256" key="2">
    <source>
        <dbReference type="ARBA" id="ARBA00022747"/>
    </source>
</evidence>
<name>A0ABD4A4W9_9BACI</name>
<comment type="caution">
    <text evidence="4">The sequence shown here is derived from an EMBL/GenBank/DDBJ whole genome shotgun (WGS) entry which is preliminary data.</text>
</comment>
<keyword evidence="2" id="KW-0680">Restriction system</keyword>
<evidence type="ECO:0000259" key="3">
    <source>
        <dbReference type="Pfam" id="PF12161"/>
    </source>
</evidence>
<dbReference type="EC" id="2.1.1.72" evidence="4"/>
<evidence type="ECO:0000313" key="4">
    <source>
        <dbReference type="EMBL" id="KIO71610.1"/>
    </source>
</evidence>
<dbReference type="GO" id="GO:0032259">
    <property type="term" value="P:methylation"/>
    <property type="evidence" value="ECO:0007669"/>
    <property type="project" value="UniProtKB-KW"/>
</dbReference>
<dbReference type="GO" id="GO:0009007">
    <property type="term" value="F:site-specific DNA-methyltransferase (adenine-specific) activity"/>
    <property type="evidence" value="ECO:0007669"/>
    <property type="project" value="UniProtKB-EC"/>
</dbReference>
<dbReference type="Gene3D" id="1.20.1260.30">
    <property type="match status" value="1"/>
</dbReference>
<dbReference type="Proteomes" id="UP000032076">
    <property type="component" value="Unassembled WGS sequence"/>
</dbReference>